<dbReference type="STRING" id="1314782.A0A165MTE9"/>
<reference evidence="2 3" key="1">
    <citation type="journal article" date="2016" name="Mol. Biol. Evol.">
        <title>Comparative Genomics of Early-Diverging Mushroom-Forming Fungi Provides Insights into the Origins of Lignocellulose Decay Capabilities.</title>
        <authorList>
            <person name="Nagy L.G."/>
            <person name="Riley R."/>
            <person name="Tritt A."/>
            <person name="Adam C."/>
            <person name="Daum C."/>
            <person name="Floudas D."/>
            <person name="Sun H."/>
            <person name="Yadav J.S."/>
            <person name="Pangilinan J."/>
            <person name="Larsson K.H."/>
            <person name="Matsuura K."/>
            <person name="Barry K."/>
            <person name="Labutti K."/>
            <person name="Kuo R."/>
            <person name="Ohm R.A."/>
            <person name="Bhattacharya S.S."/>
            <person name="Shirouzu T."/>
            <person name="Yoshinaga Y."/>
            <person name="Martin F.M."/>
            <person name="Grigoriev I.V."/>
            <person name="Hibbett D.S."/>
        </authorList>
    </citation>
    <scope>NUCLEOTIDE SEQUENCE [LARGE SCALE GENOMIC DNA]</scope>
    <source>
        <strain evidence="2 3">HHB14362 ss-1</strain>
    </source>
</reference>
<gene>
    <name evidence="2" type="ORF">NEOLEDRAFT_1079391</name>
</gene>
<protein>
    <recommendedName>
        <fullName evidence="1">Prolyl 4-hydroxylase alpha subunit Fe(2+) 2OG dioxygenase domain-containing protein</fullName>
    </recommendedName>
</protein>
<sequence length="272" mass="30035">VIGILIGRPRSENWNKVQAGASRAMARAAEEYKCPPGTDSHRRGDYPLGIVGVSYGGGHKASASFSLLAVSFHNGPVLNTLLENSNIKRIAGFTNRAFSLTAPRLHAYYRSTMDRLCQRYKTLCVPFDKRVWACTCFNFGPQVHTNIHTDHLNKASGWCAITALGNFDSERGGHLVLWDLGLVIEFPAGTTIMIPSALLRHSNLPVRDGETRYSVVQWSAGGLFHWIDFGFHSVKSFEASCGKRATGSIHRAHWKVGMSLLPKLRDFRVPAA</sequence>
<dbReference type="OrthoDB" id="2797114at2759"/>
<name>A0A165MTE9_9AGAM</name>
<evidence type="ECO:0000313" key="3">
    <source>
        <dbReference type="Proteomes" id="UP000076761"/>
    </source>
</evidence>
<dbReference type="AlphaFoldDB" id="A0A165MTE9"/>
<feature type="non-terminal residue" evidence="2">
    <location>
        <position position="1"/>
    </location>
</feature>
<dbReference type="InParanoid" id="A0A165MTE9"/>
<feature type="domain" description="Prolyl 4-hydroxylase alpha subunit Fe(2+) 2OG dioxygenase" evidence="1">
    <location>
        <begin position="138"/>
        <end position="218"/>
    </location>
</feature>
<organism evidence="2 3">
    <name type="scientific">Neolentinus lepideus HHB14362 ss-1</name>
    <dbReference type="NCBI Taxonomy" id="1314782"/>
    <lineage>
        <taxon>Eukaryota</taxon>
        <taxon>Fungi</taxon>
        <taxon>Dikarya</taxon>
        <taxon>Basidiomycota</taxon>
        <taxon>Agaricomycotina</taxon>
        <taxon>Agaricomycetes</taxon>
        <taxon>Gloeophyllales</taxon>
        <taxon>Gloeophyllaceae</taxon>
        <taxon>Neolentinus</taxon>
    </lineage>
</organism>
<dbReference type="Proteomes" id="UP000076761">
    <property type="component" value="Unassembled WGS sequence"/>
</dbReference>
<dbReference type="InterPro" id="IPR044862">
    <property type="entry name" value="Pro_4_hyd_alph_FE2OG_OXY"/>
</dbReference>
<dbReference type="EMBL" id="KV425663">
    <property type="protein sequence ID" value="KZT18752.1"/>
    <property type="molecule type" value="Genomic_DNA"/>
</dbReference>
<evidence type="ECO:0000313" key="2">
    <source>
        <dbReference type="EMBL" id="KZT18752.1"/>
    </source>
</evidence>
<proteinExistence type="predicted"/>
<keyword evidence="3" id="KW-1185">Reference proteome</keyword>
<evidence type="ECO:0000259" key="1">
    <source>
        <dbReference type="Pfam" id="PF13640"/>
    </source>
</evidence>
<dbReference type="Pfam" id="PF13640">
    <property type="entry name" value="2OG-FeII_Oxy_3"/>
    <property type="match status" value="1"/>
</dbReference>
<dbReference type="Gene3D" id="3.60.130.30">
    <property type="match status" value="1"/>
</dbReference>
<accession>A0A165MTE9</accession>